<protein>
    <recommendedName>
        <fullName evidence="8">Ubiquitin carboxyl-terminal hydrolase 36</fullName>
        <ecNumber evidence="3">3.4.19.12</ecNumber>
    </recommendedName>
    <alternativeName>
        <fullName evidence="11">Deubiquitinating enzyme 36</fullName>
    </alternativeName>
    <alternativeName>
        <fullName evidence="10">Protein scrawny</fullName>
    </alternativeName>
    <alternativeName>
        <fullName evidence="9">Ubiquitin thioesterase 36</fullName>
    </alternativeName>
    <alternativeName>
        <fullName evidence="12">Ubiquitin-specific-processing protease 36</fullName>
    </alternativeName>
</protein>
<comment type="caution">
    <text evidence="14">The sequence shown here is derived from an EMBL/GenBank/DDBJ whole genome shotgun (WGS) entry which is preliminary data.</text>
</comment>
<evidence type="ECO:0000313" key="15">
    <source>
        <dbReference type="Proteomes" id="UP001159405"/>
    </source>
</evidence>
<dbReference type="PROSITE" id="PS00973">
    <property type="entry name" value="USP_2"/>
    <property type="match status" value="1"/>
</dbReference>
<dbReference type="PANTHER" id="PTHR24006:SF758">
    <property type="entry name" value="UBIQUITIN CARBOXYL-TERMINAL HYDROLASE 36"/>
    <property type="match status" value="1"/>
</dbReference>
<evidence type="ECO:0000256" key="10">
    <source>
        <dbReference type="ARBA" id="ARBA00042154"/>
    </source>
</evidence>
<reference evidence="14 15" key="1">
    <citation type="submission" date="2022-05" db="EMBL/GenBank/DDBJ databases">
        <authorList>
            <consortium name="Genoscope - CEA"/>
            <person name="William W."/>
        </authorList>
    </citation>
    <scope>NUCLEOTIDE SEQUENCE [LARGE SCALE GENOMIC DNA]</scope>
</reference>
<keyword evidence="7" id="KW-0788">Thiol protease</keyword>
<evidence type="ECO:0000256" key="6">
    <source>
        <dbReference type="ARBA" id="ARBA00022801"/>
    </source>
</evidence>
<organism evidence="14 15">
    <name type="scientific">Porites lobata</name>
    <dbReference type="NCBI Taxonomy" id="104759"/>
    <lineage>
        <taxon>Eukaryota</taxon>
        <taxon>Metazoa</taxon>
        <taxon>Cnidaria</taxon>
        <taxon>Anthozoa</taxon>
        <taxon>Hexacorallia</taxon>
        <taxon>Scleractinia</taxon>
        <taxon>Fungiina</taxon>
        <taxon>Poritidae</taxon>
        <taxon>Porites</taxon>
    </lineage>
</organism>
<evidence type="ECO:0000313" key="14">
    <source>
        <dbReference type="EMBL" id="CAH3185403.1"/>
    </source>
</evidence>
<evidence type="ECO:0000256" key="11">
    <source>
        <dbReference type="ARBA" id="ARBA00042420"/>
    </source>
</evidence>
<dbReference type="InterPro" id="IPR018200">
    <property type="entry name" value="USP_CS"/>
</dbReference>
<comment type="catalytic activity">
    <reaction evidence="1">
        <text>Thiol-dependent hydrolysis of ester, thioester, amide, peptide and isopeptide bonds formed by the C-terminal Gly of ubiquitin (a 76-residue protein attached to proteins as an intracellular targeting signal).</text>
        <dbReference type="EC" id="3.4.19.12"/>
    </reaction>
</comment>
<feature type="domain" description="USP" evidence="13">
    <location>
        <begin position="10"/>
        <end position="274"/>
    </location>
</feature>
<accession>A0ABN8S6Q3</accession>
<keyword evidence="15" id="KW-1185">Reference proteome</keyword>
<dbReference type="PANTHER" id="PTHR24006">
    <property type="entry name" value="UBIQUITIN CARBOXYL-TERMINAL HYDROLASE"/>
    <property type="match status" value="1"/>
</dbReference>
<proteinExistence type="inferred from homology"/>
<evidence type="ECO:0000256" key="12">
    <source>
        <dbReference type="ARBA" id="ARBA00043009"/>
    </source>
</evidence>
<name>A0ABN8S6Q3_9CNID</name>
<dbReference type="InterPro" id="IPR050164">
    <property type="entry name" value="Peptidase_C19"/>
</dbReference>
<evidence type="ECO:0000256" key="5">
    <source>
        <dbReference type="ARBA" id="ARBA00022786"/>
    </source>
</evidence>
<dbReference type="InterPro" id="IPR001394">
    <property type="entry name" value="Peptidase_C19_UCH"/>
</dbReference>
<evidence type="ECO:0000256" key="8">
    <source>
        <dbReference type="ARBA" id="ARBA00039432"/>
    </source>
</evidence>
<dbReference type="InterPro" id="IPR028889">
    <property type="entry name" value="USP"/>
</dbReference>
<keyword evidence="6" id="KW-0378">Hydrolase</keyword>
<dbReference type="EMBL" id="CALNXK010000425">
    <property type="protein sequence ID" value="CAH3185403.1"/>
    <property type="molecule type" value="Genomic_DNA"/>
</dbReference>
<dbReference type="SUPFAM" id="SSF54001">
    <property type="entry name" value="Cysteine proteinases"/>
    <property type="match status" value="1"/>
</dbReference>
<evidence type="ECO:0000256" key="7">
    <source>
        <dbReference type="ARBA" id="ARBA00022807"/>
    </source>
</evidence>
<dbReference type="PROSITE" id="PS00972">
    <property type="entry name" value="USP_1"/>
    <property type="match status" value="1"/>
</dbReference>
<keyword evidence="5" id="KW-0833">Ubl conjugation pathway</keyword>
<sequence length="303" mass="33698">MLRLDLSTPFGIPNEGNTCYINSVLQCLLSNKDFVSLALEHHQVQQCSSSGIDDNLPFCALCEIASMVLSGLTGEARGIMFKNQVNCLSNTLSAGRQEDAHELLLGILNNIDMARGTEAITSLFTGNITSEVECLNCGGVSGRLDNMVDLSLEIKEHVVASLATFFKDEILSGAHSYKCSRYRNGMPTKDARAITIQQRITNKSLQVCFDLFGVVCHKGNLATSGHYVAYVKRDGWFLVDDQNGRSFNDIDPYFWGSTHTTPFSPESLTRWDNPFTSSTLFFSHDGKNSTQVRRKEYFNLYAR</sequence>
<evidence type="ECO:0000256" key="2">
    <source>
        <dbReference type="ARBA" id="ARBA00009085"/>
    </source>
</evidence>
<dbReference type="PROSITE" id="PS50235">
    <property type="entry name" value="USP_3"/>
    <property type="match status" value="1"/>
</dbReference>
<dbReference type="EC" id="3.4.19.12" evidence="3"/>
<keyword evidence="4" id="KW-0645">Protease</keyword>
<dbReference type="Pfam" id="PF00443">
    <property type="entry name" value="UCH"/>
    <property type="match status" value="1"/>
</dbReference>
<dbReference type="Proteomes" id="UP001159405">
    <property type="component" value="Unassembled WGS sequence"/>
</dbReference>
<comment type="similarity">
    <text evidence="2">Belongs to the peptidase C19 family.</text>
</comment>
<evidence type="ECO:0000256" key="3">
    <source>
        <dbReference type="ARBA" id="ARBA00012759"/>
    </source>
</evidence>
<evidence type="ECO:0000259" key="13">
    <source>
        <dbReference type="PROSITE" id="PS50235"/>
    </source>
</evidence>
<evidence type="ECO:0000256" key="4">
    <source>
        <dbReference type="ARBA" id="ARBA00022670"/>
    </source>
</evidence>
<evidence type="ECO:0000256" key="1">
    <source>
        <dbReference type="ARBA" id="ARBA00000707"/>
    </source>
</evidence>
<dbReference type="Gene3D" id="3.90.70.10">
    <property type="entry name" value="Cysteine proteinases"/>
    <property type="match status" value="1"/>
</dbReference>
<evidence type="ECO:0000256" key="9">
    <source>
        <dbReference type="ARBA" id="ARBA00041300"/>
    </source>
</evidence>
<dbReference type="InterPro" id="IPR038765">
    <property type="entry name" value="Papain-like_cys_pep_sf"/>
</dbReference>
<gene>
    <name evidence="14" type="ORF">PLOB_00032589</name>
</gene>